<reference evidence="1 2" key="1">
    <citation type="submission" date="2018-03" db="EMBL/GenBank/DDBJ databases">
        <title>Phenotypic and genomic properties of Cyclonatronum proteinivorum gen. nov., sp. nov., a haloalkaliphilic bacteroidete from soda lakes possessing Na+-translocating rhodopsin.</title>
        <authorList>
            <person name="Toshchakov S.V."/>
            <person name="Korzhenkov A."/>
            <person name="Samarov N.I."/>
            <person name="Kublanov I.V."/>
            <person name="Muntyan M.S."/>
            <person name="Sorokin D.Y."/>
        </authorList>
    </citation>
    <scope>NUCLEOTIDE SEQUENCE [LARGE SCALE GENOMIC DNA]</scope>
    <source>
        <strain evidence="1 2">Omega</strain>
    </source>
</reference>
<dbReference type="KEGG" id="cprv:CYPRO_3059"/>
<name>A0A345UP93_9BACT</name>
<sequence length="48" mass="5555">MKKHENIGRRFFNLTMTIFAKTVMGISKGMLQLVRTITGTKDKKQFAH</sequence>
<organism evidence="1 2">
    <name type="scientific">Cyclonatronum proteinivorum</name>
    <dbReference type="NCBI Taxonomy" id="1457365"/>
    <lineage>
        <taxon>Bacteria</taxon>
        <taxon>Pseudomonadati</taxon>
        <taxon>Balneolota</taxon>
        <taxon>Balneolia</taxon>
        <taxon>Balneolales</taxon>
        <taxon>Cyclonatronaceae</taxon>
        <taxon>Cyclonatronum</taxon>
    </lineage>
</organism>
<dbReference type="RefSeq" id="WP_164682849.1">
    <property type="nucleotide sequence ID" value="NZ_CP027806.1"/>
</dbReference>
<gene>
    <name evidence="1" type="ORF">CYPRO_3059</name>
</gene>
<dbReference type="Proteomes" id="UP000254808">
    <property type="component" value="Chromosome"/>
</dbReference>
<evidence type="ECO:0000313" key="2">
    <source>
        <dbReference type="Proteomes" id="UP000254808"/>
    </source>
</evidence>
<accession>A0A345UP93</accession>
<dbReference type="AlphaFoldDB" id="A0A345UP93"/>
<proteinExistence type="predicted"/>
<protein>
    <submittedName>
        <fullName evidence="1">Uncharacterized protein</fullName>
    </submittedName>
</protein>
<evidence type="ECO:0000313" key="1">
    <source>
        <dbReference type="EMBL" id="AXJ02295.1"/>
    </source>
</evidence>
<keyword evidence="2" id="KW-1185">Reference proteome</keyword>
<dbReference type="EMBL" id="CP027806">
    <property type="protein sequence ID" value="AXJ02295.1"/>
    <property type="molecule type" value="Genomic_DNA"/>
</dbReference>